<organism evidence="1 2">
    <name type="scientific">Parabacteroides distasonis</name>
    <dbReference type="NCBI Taxonomy" id="823"/>
    <lineage>
        <taxon>Bacteria</taxon>
        <taxon>Pseudomonadati</taxon>
        <taxon>Bacteroidota</taxon>
        <taxon>Bacteroidia</taxon>
        <taxon>Bacteroidales</taxon>
        <taxon>Tannerellaceae</taxon>
        <taxon>Parabacteroides</taxon>
    </lineage>
</organism>
<reference evidence="1 2" key="1">
    <citation type="submission" date="2015-09" db="EMBL/GenBank/DDBJ databases">
        <authorList>
            <consortium name="Pathogen Informatics"/>
        </authorList>
    </citation>
    <scope>NUCLEOTIDE SEQUENCE [LARGE SCALE GENOMIC DNA]</scope>
    <source>
        <strain evidence="1 2">2789STDY5608872</strain>
    </source>
</reference>
<evidence type="ECO:0000313" key="2">
    <source>
        <dbReference type="Proteomes" id="UP000095591"/>
    </source>
</evidence>
<proteinExistence type="predicted"/>
<protein>
    <submittedName>
        <fullName evidence="1">Uncharacterized protein</fullName>
    </submittedName>
</protein>
<dbReference type="Proteomes" id="UP000095591">
    <property type="component" value="Unassembled WGS sequence"/>
</dbReference>
<sequence>MKTIKSFNLSPLHVEEDFGFLKQFHDEAVTLRGGSGGDSESPDEIADDVNPVLDNQISAFETKLDAFDEALKSSSSLPSTALATDADVERDSAWRGANAYVKAMTDHPDPASATTATEVKRLFDTYGDPTSLAQTEESGVLHNLIQDLKALSAEKTQLLSLTPWITNLENKEKAFKEAAQKRTDEKSKIIVGIVKQSRSEADAAYKQLVSTVNALCLLEGEEKYTTFIDHVNVMIDERKTILRTRSTINAKKNKTDMPAQ</sequence>
<accession>A0A173TR45</accession>
<dbReference type="RefSeq" id="WP_044544733.1">
    <property type="nucleotide sequence ID" value="NZ_CDRH01000059.1"/>
</dbReference>
<dbReference type="AlphaFoldDB" id="A0A173TR45"/>
<dbReference type="Pfam" id="PF19775">
    <property type="entry name" value="DUF6261"/>
    <property type="match status" value="1"/>
</dbReference>
<dbReference type="EMBL" id="CYXP01000003">
    <property type="protein sequence ID" value="CUN04666.1"/>
    <property type="molecule type" value="Genomic_DNA"/>
</dbReference>
<evidence type="ECO:0000313" key="1">
    <source>
        <dbReference type="EMBL" id="CUN04666.1"/>
    </source>
</evidence>
<gene>
    <name evidence="1" type="ORF">ERS852429_01691</name>
</gene>
<name>A0A173TR45_PARDI</name>
<dbReference type="InterPro" id="IPR046228">
    <property type="entry name" value="DUF6261"/>
</dbReference>